<dbReference type="Proteomes" id="UP000282438">
    <property type="component" value="Chromosome"/>
</dbReference>
<dbReference type="RefSeq" id="WP_125972760.1">
    <property type="nucleotide sequence ID" value="NZ_CP034433.1"/>
</dbReference>
<evidence type="ECO:0000259" key="2">
    <source>
        <dbReference type="Pfam" id="PF04509"/>
    </source>
</evidence>
<organism evidence="3 4">
    <name type="scientific">Iodobacter ciconiae</name>
    <dbReference type="NCBI Taxonomy" id="2496266"/>
    <lineage>
        <taxon>Bacteria</taxon>
        <taxon>Pseudomonadati</taxon>
        <taxon>Pseudomonadota</taxon>
        <taxon>Betaproteobacteria</taxon>
        <taxon>Neisseriales</taxon>
        <taxon>Chitinibacteraceae</taxon>
        <taxon>Iodobacter</taxon>
    </lineage>
</organism>
<evidence type="ECO:0000313" key="3">
    <source>
        <dbReference type="EMBL" id="AZN36254.1"/>
    </source>
</evidence>
<dbReference type="GO" id="GO:0006935">
    <property type="term" value="P:chemotaxis"/>
    <property type="evidence" value="ECO:0007669"/>
    <property type="project" value="UniProtKB-KW"/>
</dbReference>
<name>A0A3S8ZS22_9NEIS</name>
<dbReference type="Gene3D" id="3.40.1550.10">
    <property type="entry name" value="CheC-like"/>
    <property type="match status" value="1"/>
</dbReference>
<keyword evidence="4" id="KW-1185">Reference proteome</keyword>
<dbReference type="Pfam" id="PF04509">
    <property type="entry name" value="CheC"/>
    <property type="match status" value="1"/>
</dbReference>
<dbReference type="GO" id="GO:0016787">
    <property type="term" value="F:hydrolase activity"/>
    <property type="evidence" value="ECO:0007669"/>
    <property type="project" value="InterPro"/>
</dbReference>
<dbReference type="SUPFAM" id="SSF103039">
    <property type="entry name" value="CheC-like"/>
    <property type="match status" value="1"/>
</dbReference>
<gene>
    <name evidence="3" type="ORF">EJO50_07010</name>
</gene>
<dbReference type="InterPro" id="IPR028976">
    <property type="entry name" value="CheC-like_sf"/>
</dbReference>
<dbReference type="InterPro" id="IPR051469">
    <property type="entry name" value="FliN/MopA/SpaO"/>
</dbReference>
<evidence type="ECO:0000256" key="1">
    <source>
        <dbReference type="ARBA" id="ARBA00022500"/>
    </source>
</evidence>
<dbReference type="InterPro" id="IPR007597">
    <property type="entry name" value="CheC"/>
</dbReference>
<reference evidence="3 4" key="1">
    <citation type="submission" date="2018-12" db="EMBL/GenBank/DDBJ databases">
        <title>Complete genome sequence of Iodobacter sp. H11R3.</title>
        <authorList>
            <person name="Bae J.-W."/>
        </authorList>
    </citation>
    <scope>NUCLEOTIDE SEQUENCE [LARGE SCALE GENOMIC DNA]</scope>
    <source>
        <strain evidence="3 4">H11R3</strain>
    </source>
</reference>
<dbReference type="CDD" id="cd17910">
    <property type="entry name" value="CheC_ClassII"/>
    <property type="match status" value="1"/>
</dbReference>
<dbReference type="PANTHER" id="PTHR43484">
    <property type="match status" value="1"/>
</dbReference>
<feature type="domain" description="CheC-like protein" evidence="2">
    <location>
        <begin position="10"/>
        <end position="47"/>
    </location>
</feature>
<protein>
    <recommendedName>
        <fullName evidence="2">CheC-like protein domain-containing protein</fullName>
    </recommendedName>
</protein>
<proteinExistence type="predicted"/>
<dbReference type="PANTHER" id="PTHR43484:SF1">
    <property type="entry name" value="FLAGELLAR MOTOR SWITCH PROTEIN FLIN"/>
    <property type="match status" value="1"/>
</dbReference>
<dbReference type="AlphaFoldDB" id="A0A3S8ZS22"/>
<accession>A0A3S8ZS22</accession>
<keyword evidence="1" id="KW-0145">Chemotaxis</keyword>
<dbReference type="KEGG" id="iod:EJO50_07010"/>
<dbReference type="EMBL" id="CP034433">
    <property type="protein sequence ID" value="AZN36254.1"/>
    <property type="molecule type" value="Genomic_DNA"/>
</dbReference>
<evidence type="ECO:0000313" key="4">
    <source>
        <dbReference type="Proteomes" id="UP000282438"/>
    </source>
</evidence>
<sequence>MNEELFLTEEQTDALQEITNIAMGRAGAQLAQILDTFIKLSVPRINIIQASSVSSNILNMIGSKNAATAIRQSFNGSLSGEAMVVYDQHGCRNLADLMGYDGVIDRASERELLLDVGNVLVGACLNGVADLLGASLVYSAPTIMAENVEVDKLINIKQVTWNYALLVEVHFTLEIRDFTCHLLTLMPEESILRLQLAIDAFMEKI</sequence>
<dbReference type="OrthoDB" id="281471at2"/>